<sequence length="398" mass="46523">MYQLTKQLVDFRRNQFLNQGLQTEFTIQSENANKLVSVGSQLKNLNNIEKQRYLRPDSSYDESSGESSVMCEQIRQKRLSVEDVISMPLNWSLNPFRKIIEQIKSGSQKKQQQLWMSMRKPQTIQTQMNFLMNSIQFYELRFKDKHFIQFKRVQLGSYAGKLSIIIRMKEDKGAQYVYYNLVTSSHKYRKAFGDNIEFAQLKYIDKQVNKNQITVVMRFLPANFNSEKLEALQNIRIEELFTYQGLKYGIFKTSDYEIAGNIKKKILSYFQNKKYNDIHITIKAKKKSTKEKVKVFLEEESQNPRSQLEQKIGIPLSPIKVPPLVVKEIEQPKIKPTVLQPTICAIQITVPQVQGNQIKPVEIKPTIIEQSEQKVIVRAVQLKPVTLTVDRERSSRKK</sequence>
<keyword evidence="2" id="KW-1185">Reference proteome</keyword>
<dbReference type="AlphaFoldDB" id="A0A8S1TNX4"/>
<evidence type="ECO:0000313" key="2">
    <source>
        <dbReference type="Proteomes" id="UP000689195"/>
    </source>
</evidence>
<comment type="caution">
    <text evidence="1">The sequence shown here is derived from an EMBL/GenBank/DDBJ whole genome shotgun (WGS) entry which is preliminary data.</text>
</comment>
<accession>A0A8S1TNX4</accession>
<proteinExistence type="predicted"/>
<protein>
    <submittedName>
        <fullName evidence="1">Uncharacterized protein</fullName>
    </submittedName>
</protein>
<evidence type="ECO:0000313" key="1">
    <source>
        <dbReference type="EMBL" id="CAD8152876.1"/>
    </source>
</evidence>
<gene>
    <name evidence="1" type="ORF">PPENT_87.1.T0230285</name>
</gene>
<dbReference type="Proteomes" id="UP000689195">
    <property type="component" value="Unassembled WGS sequence"/>
</dbReference>
<organism evidence="1 2">
    <name type="scientific">Paramecium pentaurelia</name>
    <dbReference type="NCBI Taxonomy" id="43138"/>
    <lineage>
        <taxon>Eukaryota</taxon>
        <taxon>Sar</taxon>
        <taxon>Alveolata</taxon>
        <taxon>Ciliophora</taxon>
        <taxon>Intramacronucleata</taxon>
        <taxon>Oligohymenophorea</taxon>
        <taxon>Peniculida</taxon>
        <taxon>Parameciidae</taxon>
        <taxon>Paramecium</taxon>
    </lineage>
</organism>
<name>A0A8S1TNX4_9CILI</name>
<dbReference type="EMBL" id="CAJJDO010000023">
    <property type="protein sequence ID" value="CAD8152876.1"/>
    <property type="molecule type" value="Genomic_DNA"/>
</dbReference>
<reference evidence="1" key="1">
    <citation type="submission" date="2021-01" db="EMBL/GenBank/DDBJ databases">
        <authorList>
            <consortium name="Genoscope - CEA"/>
            <person name="William W."/>
        </authorList>
    </citation>
    <scope>NUCLEOTIDE SEQUENCE</scope>
</reference>